<organism evidence="18 19">
    <name type="scientific">Stentor coeruleus</name>
    <dbReference type="NCBI Taxonomy" id="5963"/>
    <lineage>
        <taxon>Eukaryota</taxon>
        <taxon>Sar</taxon>
        <taxon>Alveolata</taxon>
        <taxon>Ciliophora</taxon>
        <taxon>Postciliodesmatophora</taxon>
        <taxon>Heterotrichea</taxon>
        <taxon>Heterotrichida</taxon>
        <taxon>Stentoridae</taxon>
        <taxon>Stentor</taxon>
    </lineage>
</organism>
<evidence type="ECO:0000313" key="19">
    <source>
        <dbReference type="Proteomes" id="UP000187209"/>
    </source>
</evidence>
<dbReference type="PROSITE" id="PS51873">
    <property type="entry name" value="TRIAD"/>
    <property type="match status" value="1"/>
</dbReference>
<evidence type="ECO:0000256" key="7">
    <source>
        <dbReference type="ARBA" id="ARBA00022723"/>
    </source>
</evidence>
<evidence type="ECO:0000256" key="3">
    <source>
        <dbReference type="ARBA" id="ARBA00004906"/>
    </source>
</evidence>
<dbReference type="GO" id="GO:0061630">
    <property type="term" value="F:ubiquitin protein ligase activity"/>
    <property type="evidence" value="ECO:0007669"/>
    <property type="project" value="UniProtKB-EC"/>
</dbReference>
<reference evidence="18 19" key="1">
    <citation type="submission" date="2016-11" db="EMBL/GenBank/DDBJ databases">
        <title>The macronuclear genome of Stentor coeruleus: a giant cell with tiny introns.</title>
        <authorList>
            <person name="Slabodnick M."/>
            <person name="Ruby J.G."/>
            <person name="Reiff S.B."/>
            <person name="Swart E.C."/>
            <person name="Gosai S."/>
            <person name="Prabakaran S."/>
            <person name="Witkowska E."/>
            <person name="Larue G.E."/>
            <person name="Fisher S."/>
            <person name="Freeman R.M."/>
            <person name="Gunawardena J."/>
            <person name="Chu W."/>
            <person name="Stover N.A."/>
            <person name="Gregory B.D."/>
            <person name="Nowacki M."/>
            <person name="Derisi J."/>
            <person name="Roy S.W."/>
            <person name="Marshall W.F."/>
            <person name="Sood P."/>
        </authorList>
    </citation>
    <scope>NUCLEOTIDE SEQUENCE [LARGE SCALE GENOMIC DNA]</scope>
    <source>
        <strain evidence="18">WM001</strain>
    </source>
</reference>
<sequence length="590" mass="68035">MLKGNLFYQCKNCLKLNAATLPCDHQYCQNCIVESSKKLSLNEYIEEFHCPDCKKPISINFIRVFFMEDEEFILLIDKFTSCAFCEKSKRKLIELSCLHRLCEFCLHNMINTAKNISEIICKKCNSDINPAVYKDLIPKEKYEALFAKSKNLPLNANFPPNIKRSATAERANILNVPNRPVHIPKKEIKDDLQKKKNPKVIQLSTCDKCKKNEGQTFNCPHKYCLECLRIKAEESYKKGEIDLVKCDCGIEIPETAVAESFGSRAIYLHNKEKYLLAIAEEADAIKFTCGICMGQYKIENGITLDCDHRYCEECMKQYFTERINSSNVSDKEFVCPDCQNPVEHNIIRGVVGEVLYEKYLNFAFRNWKPEEGNILKFCAFCDGAAEIPADLKVFKCPKCKKTYCPQCNQKHDKKITCDDFAQMGEEEKKEYNQEKVREEVKKAPNQERIREEEKIVPQVKGNQKNIPQNPIPNKKQPGQYAKNSKAKEQQERKIVKKVEQIKNSKKADLSKNENSSLDYVMKNCKQCPKCKQFVERDSGCNFIKCRWPGCTDSYFCFLCGIALTAKDHYSHYKLSGPFGKTCNKIDGIKE</sequence>
<feature type="domain" description="RING-type" evidence="17">
    <location>
        <begin position="285"/>
        <end position="586"/>
    </location>
</feature>
<feature type="compositionally biased region" description="Low complexity" evidence="15">
    <location>
        <begin position="461"/>
        <end position="479"/>
    </location>
</feature>
<keyword evidence="10" id="KW-0833">Ubl conjugation pathway</keyword>
<dbReference type="SMART" id="SM00184">
    <property type="entry name" value="RING"/>
    <property type="match status" value="4"/>
</dbReference>
<dbReference type="Gene3D" id="3.30.40.10">
    <property type="entry name" value="Zinc/RING finger domain, C3HC4 (zinc finger)"/>
    <property type="match status" value="2"/>
</dbReference>
<dbReference type="InterPro" id="IPR001841">
    <property type="entry name" value="Znf_RING"/>
</dbReference>
<keyword evidence="9 14" id="KW-0863">Zinc-finger</keyword>
<keyword evidence="7" id="KW-0479">Metal-binding</keyword>
<evidence type="ECO:0000256" key="4">
    <source>
        <dbReference type="ARBA" id="ARBA00012251"/>
    </source>
</evidence>
<dbReference type="Pfam" id="PF00097">
    <property type="entry name" value="zf-C3HC4"/>
    <property type="match status" value="1"/>
</dbReference>
<dbReference type="GO" id="GO:0008270">
    <property type="term" value="F:zinc ion binding"/>
    <property type="evidence" value="ECO:0007669"/>
    <property type="project" value="UniProtKB-KW"/>
</dbReference>
<comment type="subcellular location">
    <subcellularLocation>
        <location evidence="2">Membrane</location>
        <topology evidence="2">Single-pass membrane protein</topology>
    </subcellularLocation>
</comment>
<comment type="catalytic activity">
    <reaction evidence="1">
        <text>[E2 ubiquitin-conjugating enzyme]-S-ubiquitinyl-L-cysteine + [acceptor protein]-L-lysine = [E2 ubiquitin-conjugating enzyme]-L-cysteine + [acceptor protein]-N(6)-ubiquitinyl-L-lysine.</text>
        <dbReference type="EC" id="2.3.2.31"/>
    </reaction>
</comment>
<keyword evidence="11" id="KW-0862">Zinc</keyword>
<dbReference type="Gene3D" id="1.20.120.1750">
    <property type="match status" value="1"/>
</dbReference>
<accession>A0A1R2D2T3</accession>
<keyword evidence="5" id="KW-0808">Transferase</keyword>
<name>A0A1R2D2T3_9CILI</name>
<dbReference type="SUPFAM" id="SSF57850">
    <property type="entry name" value="RING/U-box"/>
    <property type="match status" value="5"/>
</dbReference>
<protein>
    <recommendedName>
        <fullName evidence="4">RBR-type E3 ubiquitin transferase</fullName>
        <ecNumber evidence="4">2.3.2.31</ecNumber>
    </recommendedName>
</protein>
<keyword evidence="13" id="KW-0472">Membrane</keyword>
<keyword evidence="12" id="KW-1133">Transmembrane helix</keyword>
<evidence type="ECO:0000256" key="1">
    <source>
        <dbReference type="ARBA" id="ARBA00001798"/>
    </source>
</evidence>
<evidence type="ECO:0000256" key="2">
    <source>
        <dbReference type="ARBA" id="ARBA00004167"/>
    </source>
</evidence>
<evidence type="ECO:0000259" key="16">
    <source>
        <dbReference type="PROSITE" id="PS50089"/>
    </source>
</evidence>
<comment type="caution">
    <text evidence="18">The sequence shown here is derived from an EMBL/GenBank/DDBJ whole genome shotgun (WGS) entry which is preliminary data.</text>
</comment>
<dbReference type="GO" id="GO:0005737">
    <property type="term" value="C:cytoplasm"/>
    <property type="evidence" value="ECO:0007669"/>
    <property type="project" value="UniProtKB-ARBA"/>
</dbReference>
<dbReference type="InterPro" id="IPR013083">
    <property type="entry name" value="Znf_RING/FYVE/PHD"/>
</dbReference>
<evidence type="ECO:0000256" key="8">
    <source>
        <dbReference type="ARBA" id="ARBA00022737"/>
    </source>
</evidence>
<evidence type="ECO:0000256" key="14">
    <source>
        <dbReference type="PROSITE-ProRule" id="PRU00175"/>
    </source>
</evidence>
<comment type="pathway">
    <text evidence="3">Protein modification; protein ubiquitination.</text>
</comment>
<dbReference type="AlphaFoldDB" id="A0A1R2D2T3"/>
<feature type="region of interest" description="Disordered" evidence="15">
    <location>
        <begin position="435"/>
        <end position="492"/>
    </location>
</feature>
<evidence type="ECO:0000256" key="6">
    <source>
        <dbReference type="ARBA" id="ARBA00022692"/>
    </source>
</evidence>
<dbReference type="GO" id="GO:0016567">
    <property type="term" value="P:protein ubiquitination"/>
    <property type="evidence" value="ECO:0007669"/>
    <property type="project" value="InterPro"/>
</dbReference>
<evidence type="ECO:0000256" key="10">
    <source>
        <dbReference type="ARBA" id="ARBA00022786"/>
    </source>
</evidence>
<dbReference type="InterPro" id="IPR017907">
    <property type="entry name" value="Znf_RING_CS"/>
</dbReference>
<gene>
    <name evidence="18" type="ORF">SteCoe_998</name>
</gene>
<keyword evidence="8" id="KW-0677">Repeat</keyword>
<dbReference type="InterPro" id="IPR031127">
    <property type="entry name" value="E3_UB_ligase_RBR"/>
</dbReference>
<evidence type="ECO:0000256" key="13">
    <source>
        <dbReference type="ARBA" id="ARBA00023136"/>
    </source>
</evidence>
<evidence type="ECO:0000256" key="5">
    <source>
        <dbReference type="ARBA" id="ARBA00022679"/>
    </source>
</evidence>
<evidence type="ECO:0000259" key="17">
    <source>
        <dbReference type="PROSITE" id="PS51873"/>
    </source>
</evidence>
<dbReference type="FunFam" id="3.30.40.10:FF:000051">
    <property type="entry name" value="RBR-type E3 ubiquitin transferase"/>
    <property type="match status" value="1"/>
</dbReference>
<dbReference type="PROSITE" id="PS50089">
    <property type="entry name" value="ZF_RING_2"/>
    <property type="match status" value="1"/>
</dbReference>
<dbReference type="InterPro" id="IPR044066">
    <property type="entry name" value="TRIAD_supradom"/>
</dbReference>
<dbReference type="InterPro" id="IPR018957">
    <property type="entry name" value="Znf_C3HC4_RING-type"/>
</dbReference>
<keyword evidence="6" id="KW-0812">Transmembrane</keyword>
<evidence type="ECO:0000256" key="12">
    <source>
        <dbReference type="ARBA" id="ARBA00022989"/>
    </source>
</evidence>
<dbReference type="GO" id="GO:0031090">
    <property type="term" value="C:organelle membrane"/>
    <property type="evidence" value="ECO:0007669"/>
    <property type="project" value="UniProtKB-ARBA"/>
</dbReference>
<proteinExistence type="predicted"/>
<feature type="compositionally biased region" description="Basic and acidic residues" evidence="15">
    <location>
        <begin position="435"/>
        <end position="455"/>
    </location>
</feature>
<evidence type="ECO:0000256" key="9">
    <source>
        <dbReference type="ARBA" id="ARBA00022771"/>
    </source>
</evidence>
<dbReference type="PANTHER" id="PTHR11685">
    <property type="entry name" value="RBR FAMILY RING FINGER AND IBR DOMAIN-CONTAINING"/>
    <property type="match status" value="1"/>
</dbReference>
<dbReference type="PROSITE" id="PS00518">
    <property type="entry name" value="ZF_RING_1"/>
    <property type="match status" value="3"/>
</dbReference>
<keyword evidence="19" id="KW-1185">Reference proteome</keyword>
<evidence type="ECO:0000313" key="18">
    <source>
        <dbReference type="EMBL" id="OMJ95579.1"/>
    </source>
</evidence>
<dbReference type="EMBL" id="MPUH01000010">
    <property type="protein sequence ID" value="OMJ95579.1"/>
    <property type="molecule type" value="Genomic_DNA"/>
</dbReference>
<feature type="domain" description="RING-type" evidence="16">
    <location>
        <begin position="289"/>
        <end position="339"/>
    </location>
</feature>
<evidence type="ECO:0000256" key="11">
    <source>
        <dbReference type="ARBA" id="ARBA00022833"/>
    </source>
</evidence>
<dbReference type="OrthoDB" id="10009520at2759"/>
<dbReference type="EC" id="2.3.2.31" evidence="4"/>
<evidence type="ECO:0000256" key="15">
    <source>
        <dbReference type="SAM" id="MobiDB-lite"/>
    </source>
</evidence>
<dbReference type="Proteomes" id="UP000187209">
    <property type="component" value="Unassembled WGS sequence"/>
</dbReference>